<evidence type="ECO:0000256" key="1">
    <source>
        <dbReference type="SAM" id="Phobius"/>
    </source>
</evidence>
<sequence length="115" mass="12512">MADRAVRYLLRADQRRGGRRCRAQLLAAAGRYHRRRRLLLLDSGRVLMLLAAVALVHLLTAACTGQVEFFAVLVAFLLWLLGAAFAVMSLVAGQFPVLAAAAVARTLRGWLLGGL</sequence>
<reference evidence="2" key="1">
    <citation type="submission" date="2015-04" db="UniProtKB">
        <authorList>
            <consortium name="EnsemblPlants"/>
        </authorList>
    </citation>
    <scope>IDENTIFICATION</scope>
</reference>
<name>A0A0E0ABI2_9ORYZ</name>
<dbReference type="HOGENOM" id="CLU_138934_0_0_1"/>
<evidence type="ECO:0000313" key="2">
    <source>
        <dbReference type="EnsemblPlants" id="OGLUM06G21180.1"/>
    </source>
</evidence>
<dbReference type="Gramene" id="OGLUM06G21180.1">
    <property type="protein sequence ID" value="OGLUM06G21180.1"/>
    <property type="gene ID" value="OGLUM06G21180"/>
</dbReference>
<feature type="transmembrane region" description="Helical" evidence="1">
    <location>
        <begin position="70"/>
        <end position="103"/>
    </location>
</feature>
<dbReference type="EnsemblPlants" id="OGLUM06G21180.1">
    <property type="protein sequence ID" value="OGLUM06G21180.1"/>
    <property type="gene ID" value="OGLUM06G21180"/>
</dbReference>
<proteinExistence type="predicted"/>
<dbReference type="Proteomes" id="UP000026961">
    <property type="component" value="Chromosome 6"/>
</dbReference>
<reference evidence="2" key="2">
    <citation type="submission" date="2018-05" db="EMBL/GenBank/DDBJ databases">
        <title>OgluRS3 (Oryza glumaepatula Reference Sequence Version 3).</title>
        <authorList>
            <person name="Zhang J."/>
            <person name="Kudrna D."/>
            <person name="Lee S."/>
            <person name="Talag J."/>
            <person name="Welchert J."/>
            <person name="Wing R.A."/>
        </authorList>
    </citation>
    <scope>NUCLEOTIDE SEQUENCE [LARGE SCALE GENOMIC DNA]</scope>
</reference>
<keyword evidence="1" id="KW-0472">Membrane</keyword>
<dbReference type="AlphaFoldDB" id="A0A0E0ABI2"/>
<keyword evidence="1" id="KW-0812">Transmembrane</keyword>
<protein>
    <submittedName>
        <fullName evidence="2">Uncharacterized protein</fullName>
    </submittedName>
</protein>
<organism evidence="2">
    <name type="scientific">Oryza glumipatula</name>
    <dbReference type="NCBI Taxonomy" id="40148"/>
    <lineage>
        <taxon>Eukaryota</taxon>
        <taxon>Viridiplantae</taxon>
        <taxon>Streptophyta</taxon>
        <taxon>Embryophyta</taxon>
        <taxon>Tracheophyta</taxon>
        <taxon>Spermatophyta</taxon>
        <taxon>Magnoliopsida</taxon>
        <taxon>Liliopsida</taxon>
        <taxon>Poales</taxon>
        <taxon>Poaceae</taxon>
        <taxon>BOP clade</taxon>
        <taxon>Oryzoideae</taxon>
        <taxon>Oryzeae</taxon>
        <taxon>Oryzinae</taxon>
        <taxon>Oryza</taxon>
    </lineage>
</organism>
<feature type="transmembrane region" description="Helical" evidence="1">
    <location>
        <begin position="38"/>
        <end position="58"/>
    </location>
</feature>
<evidence type="ECO:0000313" key="3">
    <source>
        <dbReference type="Proteomes" id="UP000026961"/>
    </source>
</evidence>
<keyword evidence="1" id="KW-1133">Transmembrane helix</keyword>
<keyword evidence="3" id="KW-1185">Reference proteome</keyword>
<accession>A0A0E0ABI2</accession>